<dbReference type="Pfam" id="PF02798">
    <property type="entry name" value="GST_N"/>
    <property type="match status" value="3"/>
</dbReference>
<comment type="catalytic activity">
    <reaction evidence="4">
        <text>RX + glutathione = an S-substituted glutathione + a halide anion + H(+)</text>
        <dbReference type="Rhea" id="RHEA:16437"/>
        <dbReference type="ChEBI" id="CHEBI:15378"/>
        <dbReference type="ChEBI" id="CHEBI:16042"/>
        <dbReference type="ChEBI" id="CHEBI:17792"/>
        <dbReference type="ChEBI" id="CHEBI:57925"/>
        <dbReference type="ChEBI" id="CHEBI:90779"/>
        <dbReference type="EC" id="2.5.1.18"/>
    </reaction>
</comment>
<sequence>MASEDVKLIGLWASPFVVRARIALNLKGIEYEFLEEEPGKKSELLLKSNPVYKKFPVLIHGGKPICESLLIVQYIDEVWSSSGFPILSADAYDRAISRFWAAYIDDTLPTQGPALLDSTDEDSKAKAKEKVFSALQQLEKAFVDCSKGKNFFGGHSIGFIDIVLGSLLGWLKASKIIAGINFLDETKTPRLAEWAERFCSAEAVKEVLPEAEKLVEFRKFAHAATSNSDEGIQIILAKFETTFRSTKRMAKQDEVKLIGVWASAYVTRAMIALNLKGVEYEYLADDLFNKSELLLKSNPVYKMVPVLIHGDKPVCESRIIVEYIDQVWASSGPSILPGDPYDRAIAHFWAAYVDDKLAPPNRVLVWSNDEKSIAEANEQLLAALLQLEEAFVKCSKGKSFFGGDTINLVDITLGSFLTWLKAFEILTGINFLDETKTPRLVEWAECFRSVDAAKEVLPEAEKLVEFRKFAQAARHIFECKISDAEGIGQIILAKFETTFRSTKRMAKQDEVKLIGVWASAYVTRAMIALNLKGVEYEYLADDLFNKSELLLKSNPVYKLVPILIHGDKPVCESLIIVEYIDQVWASSGSSILPADPYDRAIARFWAAYVDAKLAPNHRVLVRSNDEKSITEAKEQLLAALLQLEEAFVKCSKGKSFFGGDTINLVDITLGSFLSWLKAFEIIMGINFLDETKTPRLVEWAECFRSVDGAKEVLPEAEKLVEFRKFAQAARRVTVADAAAK</sequence>
<feature type="domain" description="GST N-terminal" evidence="5">
    <location>
        <begin position="253"/>
        <end position="332"/>
    </location>
</feature>
<feature type="domain" description="GST C-terminal" evidence="6">
    <location>
        <begin position="90"/>
        <end position="217"/>
    </location>
</feature>
<dbReference type="GO" id="GO:0004364">
    <property type="term" value="F:glutathione transferase activity"/>
    <property type="evidence" value="ECO:0007669"/>
    <property type="project" value="UniProtKB-EC"/>
</dbReference>
<dbReference type="SFLD" id="SFLDG01152">
    <property type="entry name" value="Main.3:_Omega-_and_Tau-like"/>
    <property type="match status" value="3"/>
</dbReference>
<gene>
    <name evidence="7" type="ORF">M5K25_016626</name>
</gene>
<dbReference type="Gene3D" id="1.20.1050.10">
    <property type="match status" value="3"/>
</dbReference>
<dbReference type="InterPro" id="IPR004045">
    <property type="entry name" value="Glutathione_S-Trfase_N"/>
</dbReference>
<evidence type="ECO:0000259" key="6">
    <source>
        <dbReference type="PROSITE" id="PS50405"/>
    </source>
</evidence>
<dbReference type="InterPro" id="IPR040079">
    <property type="entry name" value="Glutathione_S-Trfase"/>
</dbReference>
<dbReference type="PANTHER" id="PTHR11260:SF788">
    <property type="entry name" value="GLUTATHIONE TRANSFERASE"/>
    <property type="match status" value="1"/>
</dbReference>
<dbReference type="CDD" id="cd03185">
    <property type="entry name" value="GST_C_Tau"/>
    <property type="match status" value="3"/>
</dbReference>
<dbReference type="SFLD" id="SFLDG00358">
    <property type="entry name" value="Main_(cytGST)"/>
    <property type="match status" value="3"/>
</dbReference>
<dbReference type="GO" id="GO:0009407">
    <property type="term" value="P:toxin catabolic process"/>
    <property type="evidence" value="ECO:0007669"/>
    <property type="project" value="UniProtKB-ARBA"/>
</dbReference>
<evidence type="ECO:0000313" key="8">
    <source>
        <dbReference type="Proteomes" id="UP001552299"/>
    </source>
</evidence>
<evidence type="ECO:0000256" key="3">
    <source>
        <dbReference type="ARBA" id="ARBA00025743"/>
    </source>
</evidence>
<dbReference type="InterPro" id="IPR004046">
    <property type="entry name" value="GST_C"/>
</dbReference>
<evidence type="ECO:0000256" key="4">
    <source>
        <dbReference type="ARBA" id="ARBA00047960"/>
    </source>
</evidence>
<evidence type="ECO:0000313" key="7">
    <source>
        <dbReference type="EMBL" id="KAL0913185.1"/>
    </source>
</evidence>
<dbReference type="SFLD" id="SFLDS00019">
    <property type="entry name" value="Glutathione_Transferase_(cytos"/>
    <property type="match status" value="3"/>
</dbReference>
<dbReference type="Proteomes" id="UP001552299">
    <property type="component" value="Unassembled WGS sequence"/>
</dbReference>
<dbReference type="CDD" id="cd03058">
    <property type="entry name" value="GST_N_Tau"/>
    <property type="match status" value="3"/>
</dbReference>
<feature type="domain" description="GST N-terminal" evidence="5">
    <location>
        <begin position="509"/>
        <end position="588"/>
    </location>
</feature>
<dbReference type="FunFam" id="3.40.30.10:FF:000044">
    <property type="entry name" value="Glutathione S-transferase GSTU6"/>
    <property type="match status" value="3"/>
</dbReference>
<dbReference type="PROSITE" id="PS50405">
    <property type="entry name" value="GST_CTER"/>
    <property type="match status" value="3"/>
</dbReference>
<feature type="domain" description="GST C-terminal" evidence="6">
    <location>
        <begin position="595"/>
        <end position="722"/>
    </location>
</feature>
<dbReference type="FunFam" id="1.20.1050.10:FF:000016">
    <property type="entry name" value="Glutathione S-transferase U9"/>
    <property type="match status" value="3"/>
</dbReference>
<dbReference type="InterPro" id="IPR045074">
    <property type="entry name" value="GST_C_Tau"/>
</dbReference>
<dbReference type="PROSITE" id="PS50404">
    <property type="entry name" value="GST_NTER"/>
    <property type="match status" value="3"/>
</dbReference>
<dbReference type="EMBL" id="JANQDX010000013">
    <property type="protein sequence ID" value="KAL0913185.1"/>
    <property type="molecule type" value="Genomic_DNA"/>
</dbReference>
<proteinExistence type="inferred from homology"/>
<evidence type="ECO:0000259" key="5">
    <source>
        <dbReference type="PROSITE" id="PS50404"/>
    </source>
</evidence>
<dbReference type="AlphaFoldDB" id="A0ABD0UKL2"/>
<evidence type="ECO:0000256" key="2">
    <source>
        <dbReference type="ARBA" id="ARBA00022679"/>
    </source>
</evidence>
<accession>A0ABD0UKL2</accession>
<comment type="caution">
    <text evidence="7">The sequence shown here is derived from an EMBL/GenBank/DDBJ whole genome shotgun (WGS) entry which is preliminary data.</text>
</comment>
<dbReference type="InterPro" id="IPR010987">
    <property type="entry name" value="Glutathione-S-Trfase_C-like"/>
</dbReference>
<organism evidence="7 8">
    <name type="scientific">Dendrobium thyrsiflorum</name>
    <name type="common">Pinecone-like raceme dendrobium</name>
    <name type="synonym">Orchid</name>
    <dbReference type="NCBI Taxonomy" id="117978"/>
    <lineage>
        <taxon>Eukaryota</taxon>
        <taxon>Viridiplantae</taxon>
        <taxon>Streptophyta</taxon>
        <taxon>Embryophyta</taxon>
        <taxon>Tracheophyta</taxon>
        <taxon>Spermatophyta</taxon>
        <taxon>Magnoliopsida</taxon>
        <taxon>Liliopsida</taxon>
        <taxon>Asparagales</taxon>
        <taxon>Orchidaceae</taxon>
        <taxon>Epidendroideae</taxon>
        <taxon>Malaxideae</taxon>
        <taxon>Dendrobiinae</taxon>
        <taxon>Dendrobium</taxon>
    </lineage>
</organism>
<reference evidence="7 8" key="1">
    <citation type="journal article" date="2024" name="Plant Biotechnol. J.">
        <title>Dendrobium thyrsiflorum genome and its molecular insights into genes involved in important horticultural traits.</title>
        <authorList>
            <person name="Chen B."/>
            <person name="Wang J.Y."/>
            <person name="Zheng P.J."/>
            <person name="Li K.L."/>
            <person name="Liang Y.M."/>
            <person name="Chen X.F."/>
            <person name="Zhang C."/>
            <person name="Zhao X."/>
            <person name="He X."/>
            <person name="Zhang G.Q."/>
            <person name="Liu Z.J."/>
            <person name="Xu Q."/>
        </authorList>
    </citation>
    <scope>NUCLEOTIDE SEQUENCE [LARGE SCALE GENOMIC DNA]</scope>
    <source>
        <strain evidence="7">GZMU011</strain>
    </source>
</reference>
<dbReference type="InterPro" id="IPR036282">
    <property type="entry name" value="Glutathione-S-Trfase_C_sf"/>
</dbReference>
<dbReference type="SUPFAM" id="SSF47616">
    <property type="entry name" value="GST C-terminal domain-like"/>
    <property type="match status" value="3"/>
</dbReference>
<dbReference type="InterPro" id="IPR045073">
    <property type="entry name" value="Omega/Tau-like"/>
</dbReference>
<protein>
    <recommendedName>
        <fullName evidence="1">glutathione transferase</fullName>
        <ecNumber evidence="1">2.5.1.18</ecNumber>
    </recommendedName>
</protein>
<dbReference type="Pfam" id="PF00043">
    <property type="entry name" value="GST_C"/>
    <property type="match status" value="3"/>
</dbReference>
<keyword evidence="2" id="KW-0808">Transferase</keyword>
<feature type="domain" description="GST N-terminal" evidence="5">
    <location>
        <begin position="4"/>
        <end position="83"/>
    </location>
</feature>
<comment type="similarity">
    <text evidence="3">Belongs to the GST superfamily. Tau family.</text>
</comment>
<name>A0ABD0UKL2_DENTH</name>
<keyword evidence="8" id="KW-1185">Reference proteome</keyword>
<dbReference type="InterPro" id="IPR036249">
    <property type="entry name" value="Thioredoxin-like_sf"/>
</dbReference>
<feature type="domain" description="GST C-terminal" evidence="6">
    <location>
        <begin position="339"/>
        <end position="466"/>
    </location>
</feature>
<dbReference type="Gene3D" id="3.40.30.10">
    <property type="entry name" value="Glutaredoxin"/>
    <property type="match status" value="3"/>
</dbReference>
<dbReference type="SUPFAM" id="SSF52833">
    <property type="entry name" value="Thioredoxin-like"/>
    <property type="match status" value="3"/>
</dbReference>
<evidence type="ECO:0000256" key="1">
    <source>
        <dbReference type="ARBA" id="ARBA00012452"/>
    </source>
</evidence>
<dbReference type="EC" id="2.5.1.18" evidence="1"/>
<dbReference type="PANTHER" id="PTHR11260">
    <property type="entry name" value="GLUTATHIONE S-TRANSFERASE, GST, SUPERFAMILY, GST DOMAIN CONTAINING"/>
    <property type="match status" value="1"/>
</dbReference>